<name>A0ABQ5CJ92_9ASTR</name>
<protein>
    <submittedName>
        <fullName evidence="2">Uncharacterized protein</fullName>
    </submittedName>
</protein>
<feature type="compositionally biased region" description="Basic and acidic residues" evidence="1">
    <location>
        <begin position="513"/>
        <end position="534"/>
    </location>
</feature>
<gene>
    <name evidence="2" type="ORF">Tco_0907431</name>
</gene>
<feature type="region of interest" description="Disordered" evidence="1">
    <location>
        <begin position="1"/>
        <end position="30"/>
    </location>
</feature>
<dbReference type="Proteomes" id="UP001151760">
    <property type="component" value="Unassembled WGS sequence"/>
</dbReference>
<feature type="region of interest" description="Disordered" evidence="1">
    <location>
        <begin position="48"/>
        <end position="212"/>
    </location>
</feature>
<feature type="compositionally biased region" description="Low complexity" evidence="1">
    <location>
        <begin position="463"/>
        <end position="479"/>
    </location>
</feature>
<feature type="compositionally biased region" description="Basic and acidic residues" evidence="1">
    <location>
        <begin position="447"/>
        <end position="462"/>
    </location>
</feature>
<reference evidence="2" key="1">
    <citation type="journal article" date="2022" name="Int. J. Mol. Sci.">
        <title>Draft Genome of Tanacetum Coccineum: Genomic Comparison of Closely Related Tanacetum-Family Plants.</title>
        <authorList>
            <person name="Yamashiro T."/>
            <person name="Shiraishi A."/>
            <person name="Nakayama K."/>
            <person name="Satake H."/>
        </authorList>
    </citation>
    <scope>NUCLEOTIDE SEQUENCE</scope>
</reference>
<feature type="compositionally biased region" description="Basic and acidic residues" evidence="1">
    <location>
        <begin position="10"/>
        <end position="30"/>
    </location>
</feature>
<proteinExistence type="predicted"/>
<organism evidence="2 3">
    <name type="scientific">Tanacetum coccineum</name>
    <dbReference type="NCBI Taxonomy" id="301880"/>
    <lineage>
        <taxon>Eukaryota</taxon>
        <taxon>Viridiplantae</taxon>
        <taxon>Streptophyta</taxon>
        <taxon>Embryophyta</taxon>
        <taxon>Tracheophyta</taxon>
        <taxon>Spermatophyta</taxon>
        <taxon>Magnoliopsida</taxon>
        <taxon>eudicotyledons</taxon>
        <taxon>Gunneridae</taxon>
        <taxon>Pentapetalae</taxon>
        <taxon>asterids</taxon>
        <taxon>campanulids</taxon>
        <taxon>Asterales</taxon>
        <taxon>Asteraceae</taxon>
        <taxon>Asteroideae</taxon>
        <taxon>Anthemideae</taxon>
        <taxon>Anthemidinae</taxon>
        <taxon>Tanacetum</taxon>
    </lineage>
</organism>
<feature type="compositionally biased region" description="Basic and acidic residues" evidence="1">
    <location>
        <begin position="422"/>
        <end position="432"/>
    </location>
</feature>
<keyword evidence="3" id="KW-1185">Reference proteome</keyword>
<feature type="compositionally biased region" description="Basic and acidic residues" evidence="1">
    <location>
        <begin position="172"/>
        <end position="190"/>
    </location>
</feature>
<feature type="compositionally biased region" description="Basic and acidic residues" evidence="1">
    <location>
        <begin position="198"/>
        <end position="212"/>
    </location>
</feature>
<accession>A0ABQ5CJ92</accession>
<feature type="compositionally biased region" description="Acidic residues" evidence="1">
    <location>
        <begin position="162"/>
        <end position="171"/>
    </location>
</feature>
<reference evidence="2" key="2">
    <citation type="submission" date="2022-01" db="EMBL/GenBank/DDBJ databases">
        <authorList>
            <person name="Yamashiro T."/>
            <person name="Shiraishi A."/>
            <person name="Satake H."/>
            <person name="Nakayama K."/>
        </authorList>
    </citation>
    <scope>NUCLEOTIDE SEQUENCE</scope>
</reference>
<sequence>MPTTGVAIRDTPHESIPKKKTPAKVDRGKGMDLLSDAALLEAAQVKEALKKSKKESHMLHPSGLGDGVGSQPKVPDESEDKTTGSNKGTGDSGDDGSNDDDSDEVTKDDDEDDVESDANEDKEASDSEKTDSDEDENLNVNQNDDEEEEHEEEYVRTPDSFEFNDDDEEYDELYKDVNVRSKVAEHEEVGKGNAEMTDTTHESDSQEKSYEQVIEDAHVTLTSSQKTEGSKQSSSVSSDFASKFLNLDNVPPVIDEVASMMNVKTPHEESSTQAPPLLTVPVTAISQTSTVHKKAQAEKEKYIDIIEKSVKEIIKDEVKSQLPQILPKEISDFATPVIQSTINESLENVVLAKSSSQPQSTYEAAASLTEFELKKILLDKLEKSKSYRAAEQHRDLYDALVKSYQLDKDLFDSYGKTYSLKRGREDKDKDEDPPAGSDQGLKKRKTSKDVEPSRGSKSKESKSSSSKGSKSQSKSSGKSAQAEEPVFETADTEMPQDQGDDLGNTEDQPNVEEASKHDWFKKPERPPTPDRDWNAGKQIDFRPPQTWISKMAKAGKPPTTFDELMSTHINFSAYVLHNLKIENLTQEHLVRPTFNLLKGACKSRVELEYHLEECYKAVTDKLDWMNPEGHEYPFDLSKPLPLIEDQGHQVVPANYFFNNDLEYLKGKSLSSKYTTSTTKTKAAKYDTIKGIEDMVQSLWSPVKVSYDKYAMWGISYWGPKRQHFYGYARKSLSMMCSPQKESLQ</sequence>
<feature type="compositionally biased region" description="Acidic residues" evidence="1">
    <location>
        <begin position="92"/>
        <end position="118"/>
    </location>
</feature>
<comment type="caution">
    <text evidence="2">The sequence shown here is derived from an EMBL/GenBank/DDBJ whole genome shotgun (WGS) entry which is preliminary data.</text>
</comment>
<feature type="region of interest" description="Disordered" evidence="1">
    <location>
        <begin position="422"/>
        <end position="539"/>
    </location>
</feature>
<evidence type="ECO:0000256" key="1">
    <source>
        <dbReference type="SAM" id="MobiDB-lite"/>
    </source>
</evidence>
<feature type="compositionally biased region" description="Basic and acidic residues" evidence="1">
    <location>
        <begin position="48"/>
        <end position="58"/>
    </location>
</feature>
<feature type="compositionally biased region" description="Basic and acidic residues" evidence="1">
    <location>
        <begin position="119"/>
        <end position="130"/>
    </location>
</feature>
<dbReference type="EMBL" id="BQNB010014353">
    <property type="protein sequence ID" value="GJT27156.1"/>
    <property type="molecule type" value="Genomic_DNA"/>
</dbReference>
<evidence type="ECO:0000313" key="2">
    <source>
        <dbReference type="EMBL" id="GJT27156.1"/>
    </source>
</evidence>
<evidence type="ECO:0000313" key="3">
    <source>
        <dbReference type="Proteomes" id="UP001151760"/>
    </source>
</evidence>
<feature type="compositionally biased region" description="Acidic residues" evidence="1">
    <location>
        <begin position="131"/>
        <end position="152"/>
    </location>
</feature>